<keyword evidence="1" id="KW-0472">Membrane</keyword>
<comment type="caution">
    <text evidence="2">The sequence shown here is derived from an EMBL/GenBank/DDBJ whole genome shotgun (WGS) entry which is preliminary data.</text>
</comment>
<organism evidence="2 3">
    <name type="scientific">Stella humosa</name>
    <dbReference type="NCBI Taxonomy" id="94"/>
    <lineage>
        <taxon>Bacteria</taxon>
        <taxon>Pseudomonadati</taxon>
        <taxon>Pseudomonadota</taxon>
        <taxon>Alphaproteobacteria</taxon>
        <taxon>Rhodospirillales</taxon>
        <taxon>Stellaceae</taxon>
        <taxon>Stella</taxon>
    </lineage>
</organism>
<accession>A0A3N1KUH9</accession>
<protein>
    <submittedName>
        <fullName evidence="2">Uncharacterized protein</fullName>
    </submittedName>
</protein>
<evidence type="ECO:0000313" key="3">
    <source>
        <dbReference type="Proteomes" id="UP000278222"/>
    </source>
</evidence>
<feature type="transmembrane region" description="Helical" evidence="1">
    <location>
        <begin position="7"/>
        <end position="26"/>
    </location>
</feature>
<dbReference type="RefSeq" id="WP_123695468.1">
    <property type="nucleotide sequence ID" value="NZ_AP019700.1"/>
</dbReference>
<keyword evidence="1" id="KW-1133">Transmembrane helix</keyword>
<evidence type="ECO:0000313" key="2">
    <source>
        <dbReference type="EMBL" id="ROP81015.1"/>
    </source>
</evidence>
<feature type="transmembrane region" description="Helical" evidence="1">
    <location>
        <begin position="46"/>
        <end position="66"/>
    </location>
</feature>
<keyword evidence="1" id="KW-0812">Transmembrane</keyword>
<sequence length="105" mass="11463">MIFDRHMLFTLVIGIAVVNGIFSPYLNIAVPITAVLMPEMFPRNPSWVLFFSSILVASATLFFAGVPAALHERVRRADPEATGPMWTWLAVALVLTLPALPNIAG</sequence>
<gene>
    <name evidence="2" type="ORF">EDC65_5350</name>
</gene>
<dbReference type="AlphaFoldDB" id="A0A3N1KUH9"/>
<evidence type="ECO:0000256" key="1">
    <source>
        <dbReference type="SAM" id="Phobius"/>
    </source>
</evidence>
<proteinExistence type="predicted"/>
<name>A0A3N1KUH9_9PROT</name>
<dbReference type="Proteomes" id="UP000278222">
    <property type="component" value="Unassembled WGS sequence"/>
</dbReference>
<dbReference type="OrthoDB" id="8080853at2"/>
<reference evidence="2 3" key="1">
    <citation type="submission" date="2018-11" db="EMBL/GenBank/DDBJ databases">
        <title>Genomic Encyclopedia of Type Strains, Phase IV (KMG-IV): sequencing the most valuable type-strain genomes for metagenomic binning, comparative biology and taxonomic classification.</title>
        <authorList>
            <person name="Goeker M."/>
        </authorList>
    </citation>
    <scope>NUCLEOTIDE SEQUENCE [LARGE SCALE GENOMIC DNA]</scope>
    <source>
        <strain evidence="2 3">DSM 5900</strain>
    </source>
</reference>
<keyword evidence="3" id="KW-1185">Reference proteome</keyword>
<dbReference type="EMBL" id="RJKX01000019">
    <property type="protein sequence ID" value="ROP81015.1"/>
    <property type="molecule type" value="Genomic_DNA"/>
</dbReference>